<reference evidence="10 11" key="1">
    <citation type="submission" date="2022-11" db="EMBL/GenBank/DDBJ databases">
        <title>Minimal conservation of predation-associated metabolite biosynthetic gene clusters underscores biosynthetic potential of Myxococcota including descriptions for ten novel species: Archangium lansinium sp. nov., Myxococcus landrumus sp. nov., Nannocystis bai.</title>
        <authorList>
            <person name="Ahearne A."/>
            <person name="Stevens C."/>
            <person name="Dowd S."/>
        </authorList>
    </citation>
    <scope>NUCLEOTIDE SEQUENCE [LARGE SCALE GENOMIC DNA]</scope>
    <source>
        <strain evidence="10 11">RJM3</strain>
    </source>
</reference>
<evidence type="ECO:0000256" key="5">
    <source>
        <dbReference type="ARBA" id="ARBA00023136"/>
    </source>
</evidence>
<evidence type="ECO:0000256" key="4">
    <source>
        <dbReference type="ARBA" id="ARBA00022989"/>
    </source>
</evidence>
<evidence type="ECO:0000256" key="2">
    <source>
        <dbReference type="ARBA" id="ARBA00006971"/>
    </source>
</evidence>
<comment type="function">
    <text evidence="6">HflC and HflK could encode or regulate a protease.</text>
</comment>
<dbReference type="PANTHER" id="PTHR43327">
    <property type="entry name" value="STOMATIN-LIKE PROTEIN 2, MITOCHONDRIAL"/>
    <property type="match status" value="1"/>
</dbReference>
<organism evidence="10 11">
    <name type="scientific">Polyangium mundeleinium</name>
    <dbReference type="NCBI Taxonomy" id="2995306"/>
    <lineage>
        <taxon>Bacteria</taxon>
        <taxon>Pseudomonadati</taxon>
        <taxon>Myxococcota</taxon>
        <taxon>Polyangia</taxon>
        <taxon>Polyangiales</taxon>
        <taxon>Polyangiaceae</taxon>
        <taxon>Polyangium</taxon>
    </lineage>
</organism>
<feature type="coiled-coil region" evidence="7">
    <location>
        <begin position="222"/>
        <end position="249"/>
    </location>
</feature>
<comment type="subcellular location">
    <subcellularLocation>
        <location evidence="1">Membrane</location>
        <topology evidence="1">Single-pass membrane protein</topology>
    </subcellularLocation>
</comment>
<keyword evidence="4 6" id="KW-1133">Transmembrane helix</keyword>
<dbReference type="RefSeq" id="WP_271928323.1">
    <property type="nucleotide sequence ID" value="NZ_JAQNDO010000001.1"/>
</dbReference>
<keyword evidence="11" id="KW-1185">Reference proteome</keyword>
<keyword evidence="7" id="KW-0175">Coiled coil</keyword>
<evidence type="ECO:0000313" key="10">
    <source>
        <dbReference type="EMBL" id="MDC0748979.1"/>
    </source>
</evidence>
<dbReference type="InterPro" id="IPR010201">
    <property type="entry name" value="HflK"/>
</dbReference>
<keyword evidence="10" id="KW-0378">Hydrolase</keyword>
<sequence length="341" mass="37879">MNAETTPENVEAAPAEQEPTRSSEKTSILTINILVAVLVIGGMAAQNLFYTVQPDERAVITRFGAVIGQAGPGLHFKLPFGIDEVQKVPTERVLKQKFGFPTESSKEGDRAHAPIGDDREEREMLTGDLNMIDVSWVVQYQIRDPVEYLYQLKDPERSLRDVSEAVIRRLVGMHPASDVLTTGGGEISLLARDEIQKAMTDDASGIHVTAVELHAVVPPERVRSSFNEVNQARQEREQMINDAIKQKNQAIPKAIGEAKRTIAEAEAYAIERVNRAKGDVARFQAILKEYERAPEVTRRRLYLEALREVAPKAGKIIVVQDGDSHPQSFLHLNEQSGDAQK</sequence>
<name>A0ABT5F5V4_9BACT</name>
<evidence type="ECO:0000256" key="1">
    <source>
        <dbReference type="ARBA" id="ARBA00004167"/>
    </source>
</evidence>
<dbReference type="GO" id="GO:0006508">
    <property type="term" value="P:proteolysis"/>
    <property type="evidence" value="ECO:0007669"/>
    <property type="project" value="UniProtKB-KW"/>
</dbReference>
<feature type="domain" description="Band 7" evidence="9">
    <location>
        <begin position="47"/>
        <end position="230"/>
    </location>
</feature>
<dbReference type="InterPro" id="IPR001107">
    <property type="entry name" value="Band_7"/>
</dbReference>
<evidence type="ECO:0000259" key="9">
    <source>
        <dbReference type="SMART" id="SM00244"/>
    </source>
</evidence>
<feature type="transmembrane region" description="Helical" evidence="6">
    <location>
        <begin position="29"/>
        <end position="50"/>
    </location>
</feature>
<evidence type="ECO:0000256" key="6">
    <source>
        <dbReference type="RuleBase" id="RU364113"/>
    </source>
</evidence>
<comment type="subunit">
    <text evidence="6">HflC and HflK may interact to form a multimeric complex.</text>
</comment>
<dbReference type="InterPro" id="IPR036013">
    <property type="entry name" value="Band_7/SPFH_dom_sf"/>
</dbReference>
<evidence type="ECO:0000256" key="7">
    <source>
        <dbReference type="SAM" id="Coils"/>
    </source>
</evidence>
<dbReference type="Proteomes" id="UP001221411">
    <property type="component" value="Unassembled WGS sequence"/>
</dbReference>
<evidence type="ECO:0000313" key="11">
    <source>
        <dbReference type="Proteomes" id="UP001221411"/>
    </source>
</evidence>
<dbReference type="SUPFAM" id="SSF117892">
    <property type="entry name" value="Band 7/SPFH domain"/>
    <property type="match status" value="1"/>
</dbReference>
<dbReference type="NCBIfam" id="TIGR01933">
    <property type="entry name" value="hflK"/>
    <property type="match status" value="1"/>
</dbReference>
<comment type="similarity">
    <text evidence="2 6">Belongs to the band 7/mec-2 family. HflK subfamily.</text>
</comment>
<evidence type="ECO:0000256" key="8">
    <source>
        <dbReference type="SAM" id="MobiDB-lite"/>
    </source>
</evidence>
<proteinExistence type="inferred from homology"/>
<keyword evidence="5 6" id="KW-0472">Membrane</keyword>
<keyword evidence="10" id="KW-0645">Protease</keyword>
<gene>
    <name evidence="10" type="primary">hflK</name>
    <name evidence="10" type="ORF">POL67_47060</name>
</gene>
<dbReference type="Gene3D" id="3.30.479.30">
    <property type="entry name" value="Band 7 domain"/>
    <property type="match status" value="1"/>
</dbReference>
<dbReference type="PANTHER" id="PTHR43327:SF2">
    <property type="entry name" value="MODULATOR OF FTSH PROTEASE HFLK"/>
    <property type="match status" value="1"/>
</dbReference>
<dbReference type="CDD" id="cd03404">
    <property type="entry name" value="SPFH_HflK"/>
    <property type="match status" value="1"/>
</dbReference>
<accession>A0ABT5F5V4</accession>
<protein>
    <recommendedName>
        <fullName evidence="6">Protein HflK</fullName>
    </recommendedName>
</protein>
<keyword evidence="3 6" id="KW-0812">Transmembrane</keyword>
<dbReference type="GO" id="GO:0008233">
    <property type="term" value="F:peptidase activity"/>
    <property type="evidence" value="ECO:0007669"/>
    <property type="project" value="UniProtKB-KW"/>
</dbReference>
<feature type="region of interest" description="Disordered" evidence="8">
    <location>
        <begin position="1"/>
        <end position="24"/>
    </location>
</feature>
<dbReference type="Pfam" id="PF01145">
    <property type="entry name" value="Band_7"/>
    <property type="match status" value="1"/>
</dbReference>
<dbReference type="SMART" id="SM00244">
    <property type="entry name" value="PHB"/>
    <property type="match status" value="1"/>
</dbReference>
<dbReference type="InterPro" id="IPR050710">
    <property type="entry name" value="Band7/mec-2_domain"/>
</dbReference>
<evidence type="ECO:0000256" key="3">
    <source>
        <dbReference type="ARBA" id="ARBA00022692"/>
    </source>
</evidence>
<dbReference type="EMBL" id="JAQNDO010000001">
    <property type="protein sequence ID" value="MDC0748979.1"/>
    <property type="molecule type" value="Genomic_DNA"/>
</dbReference>
<comment type="caution">
    <text evidence="10">The sequence shown here is derived from an EMBL/GenBank/DDBJ whole genome shotgun (WGS) entry which is preliminary data.</text>
</comment>